<dbReference type="GO" id="GO:0005484">
    <property type="term" value="F:SNAP receptor activity"/>
    <property type="evidence" value="ECO:0000318"/>
    <property type="project" value="GO_Central"/>
</dbReference>
<dbReference type="GO" id="GO:0000149">
    <property type="term" value="F:SNARE binding"/>
    <property type="evidence" value="ECO:0000318"/>
    <property type="project" value="GO_Central"/>
</dbReference>
<dbReference type="InterPro" id="IPR042781">
    <property type="entry name" value="Syntaxin11_SNARE"/>
</dbReference>
<keyword evidence="4" id="KW-0653">Protein transport</keyword>
<dbReference type="Ensembl" id="ENSACAT00000007931.3">
    <property type="protein sequence ID" value="ENSACAP00000007765.3"/>
    <property type="gene ID" value="ENSACAG00000007944.3"/>
</dbReference>
<dbReference type="GeneID" id="100552305"/>
<dbReference type="GO" id="GO:0031201">
    <property type="term" value="C:SNARE complex"/>
    <property type="evidence" value="ECO:0000318"/>
    <property type="project" value="GO_Central"/>
</dbReference>
<dbReference type="InterPro" id="IPR045242">
    <property type="entry name" value="Syntaxin"/>
</dbReference>
<reference evidence="13 14" key="1">
    <citation type="submission" date="2009-12" db="EMBL/GenBank/DDBJ databases">
        <title>The Genome Sequence of Anolis carolinensis (Green Anole Lizard).</title>
        <authorList>
            <consortium name="The Genome Sequencing Platform"/>
            <person name="Di Palma F."/>
            <person name="Alfoldi J."/>
            <person name="Heiman D."/>
            <person name="Young S."/>
            <person name="Grabherr M."/>
            <person name="Johnson J."/>
            <person name="Lander E.S."/>
            <person name="Lindblad-Toh K."/>
        </authorList>
    </citation>
    <scope>NUCLEOTIDE SEQUENCE [LARGE SCALE GENOMIC DNA]</scope>
    <source>
        <strain evidence="13 14">JBL SC #1</strain>
    </source>
</reference>
<dbReference type="eggNOG" id="KOG0810">
    <property type="taxonomic scope" value="Eukaryota"/>
</dbReference>
<dbReference type="Proteomes" id="UP000001646">
    <property type="component" value="Chromosome 1"/>
</dbReference>
<dbReference type="KEGG" id="acs:100552305"/>
<dbReference type="Bgee" id="ENSACAG00000007944">
    <property type="expression patterns" value="Expressed in adrenal gland and 8 other cell types or tissues"/>
</dbReference>
<evidence type="ECO:0000313" key="14">
    <source>
        <dbReference type="Proteomes" id="UP000001646"/>
    </source>
</evidence>
<evidence type="ECO:0000256" key="3">
    <source>
        <dbReference type="ARBA" id="ARBA00022448"/>
    </source>
</evidence>
<evidence type="ECO:0000256" key="7">
    <source>
        <dbReference type="ARBA" id="ARBA00023136"/>
    </source>
</evidence>
<dbReference type="FunFam" id="1.20.5.110:FF:000022">
    <property type="entry name" value="Syntaxin 19"/>
    <property type="match status" value="1"/>
</dbReference>
<dbReference type="GO" id="GO:0005886">
    <property type="term" value="C:plasma membrane"/>
    <property type="evidence" value="ECO:0000318"/>
    <property type="project" value="GO_Central"/>
</dbReference>
<dbReference type="CDD" id="cd15878">
    <property type="entry name" value="SNARE_syntaxin11"/>
    <property type="match status" value="1"/>
</dbReference>
<evidence type="ECO:0000256" key="10">
    <source>
        <dbReference type="ARBA" id="ARBA00069798"/>
    </source>
</evidence>
<dbReference type="GO" id="GO:0048278">
    <property type="term" value="P:vesicle docking"/>
    <property type="evidence" value="ECO:0000318"/>
    <property type="project" value="GO_Central"/>
</dbReference>
<sequence length="401" mass="45766">MWMHLAVVSPWRCADAWGKTSRNAGRRHRRHRSWRSALEAESFPRQPSKPVSLLLSACLIPFEWAEPGRRGSAATNGLRGGGAGAGDAGGKGLGSPVKRASRSGVPAAAQEAKMRDRLFELYEQARFYNQHSSTAADNVQSSHENLLFETDYALASLYKDIQGIRTNNHHLNEDVRRLGKQNTRFLTSMRRFSSIKRDANSIAKDIKARGEDIHRRLQVLRDFSEDAETKYGSNSIISRVSKDHYVDLMHAFQEAMFEYNKIEMNQRENCKVRIQRQLEIMGKDVSGNQIEDIIEQGRWDVFSENLLSDAKGARSALNEIETRHKELMKLESRIKEVHELFMQVALLVEEQADTFDIIELNVQKVEDFVGEAKGEVRRALEYRRKHPCRTILCCCLSCLKC</sequence>
<accession>G1KH73</accession>
<comment type="subcellular location">
    <subcellularLocation>
        <location evidence="1">Golgi apparatus</location>
        <location evidence="1">trans-Golgi network membrane</location>
        <topology evidence="1">Peripheral membrane protein</topology>
    </subcellularLocation>
</comment>
<dbReference type="HOGENOM" id="CLU_042423_2_0_1"/>
<feature type="compositionally biased region" description="Gly residues" evidence="11">
    <location>
        <begin position="78"/>
        <end position="93"/>
    </location>
</feature>
<dbReference type="GO" id="GO:0048787">
    <property type="term" value="C:presynaptic active zone membrane"/>
    <property type="evidence" value="ECO:0000318"/>
    <property type="project" value="GO_Central"/>
</dbReference>
<organism evidence="13 14">
    <name type="scientific">Anolis carolinensis</name>
    <name type="common">Green anole</name>
    <name type="synonym">American chameleon</name>
    <dbReference type="NCBI Taxonomy" id="28377"/>
    <lineage>
        <taxon>Eukaryota</taxon>
        <taxon>Metazoa</taxon>
        <taxon>Chordata</taxon>
        <taxon>Craniata</taxon>
        <taxon>Vertebrata</taxon>
        <taxon>Euteleostomi</taxon>
        <taxon>Lepidosauria</taxon>
        <taxon>Squamata</taxon>
        <taxon>Bifurcata</taxon>
        <taxon>Unidentata</taxon>
        <taxon>Episquamata</taxon>
        <taxon>Toxicofera</taxon>
        <taxon>Iguania</taxon>
        <taxon>Dactyloidae</taxon>
        <taxon>Anolis</taxon>
    </lineage>
</organism>
<dbReference type="GO" id="GO:0012505">
    <property type="term" value="C:endomembrane system"/>
    <property type="evidence" value="ECO:0000318"/>
    <property type="project" value="GO_Central"/>
</dbReference>
<feature type="domain" description="T-SNARE coiled-coil homology" evidence="12">
    <location>
        <begin position="317"/>
        <end position="379"/>
    </location>
</feature>
<evidence type="ECO:0000256" key="9">
    <source>
        <dbReference type="ARBA" id="ARBA00064585"/>
    </source>
</evidence>
<dbReference type="InterPro" id="IPR000727">
    <property type="entry name" value="T_SNARE_dom"/>
</dbReference>
<gene>
    <name evidence="13" type="primary">STX11</name>
</gene>
<reference evidence="13" key="3">
    <citation type="submission" date="2025-09" db="UniProtKB">
        <authorList>
            <consortium name="Ensembl"/>
        </authorList>
    </citation>
    <scope>IDENTIFICATION</scope>
</reference>
<evidence type="ECO:0000313" key="13">
    <source>
        <dbReference type="Ensembl" id="ENSACAP00000007765.3"/>
    </source>
</evidence>
<proteinExistence type="inferred from homology"/>
<feature type="region of interest" description="Disordered" evidence="11">
    <location>
        <begin position="71"/>
        <end position="109"/>
    </location>
</feature>
<evidence type="ECO:0000256" key="6">
    <source>
        <dbReference type="ARBA" id="ARBA00023054"/>
    </source>
</evidence>
<keyword evidence="6" id="KW-0175">Coiled coil</keyword>
<dbReference type="PROSITE" id="PS50192">
    <property type="entry name" value="T_SNARE"/>
    <property type="match status" value="1"/>
</dbReference>
<keyword evidence="7" id="KW-0472">Membrane</keyword>
<dbReference type="CDD" id="cd00179">
    <property type="entry name" value="SynN"/>
    <property type="match status" value="1"/>
</dbReference>
<dbReference type="Gene3D" id="1.20.58.70">
    <property type="match status" value="1"/>
</dbReference>
<keyword evidence="14" id="KW-1185">Reference proteome</keyword>
<dbReference type="GeneTree" id="ENSGT01050000244948"/>
<keyword evidence="5" id="KW-0333">Golgi apparatus</keyword>
<dbReference type="GO" id="GO:0006887">
    <property type="term" value="P:exocytosis"/>
    <property type="evidence" value="ECO:0000318"/>
    <property type="project" value="GO_Central"/>
</dbReference>
<comment type="function">
    <text evidence="8">SNARE that acts to regulate protein transport between late endosomes and the trans-Golgi network.</text>
</comment>
<protein>
    <recommendedName>
        <fullName evidence="10">Syntaxin-11</fullName>
    </recommendedName>
</protein>
<dbReference type="GO" id="GO:0005794">
    <property type="term" value="C:Golgi apparatus"/>
    <property type="evidence" value="ECO:0007669"/>
    <property type="project" value="UniProtKB-SubCell"/>
</dbReference>
<dbReference type="FunFam" id="1.20.58.70:FF:000015">
    <property type="entry name" value="Syntaxin 11"/>
    <property type="match status" value="1"/>
</dbReference>
<evidence type="ECO:0000256" key="5">
    <source>
        <dbReference type="ARBA" id="ARBA00023034"/>
    </source>
</evidence>
<evidence type="ECO:0000256" key="4">
    <source>
        <dbReference type="ARBA" id="ARBA00022927"/>
    </source>
</evidence>
<dbReference type="SUPFAM" id="SSF47661">
    <property type="entry name" value="t-snare proteins"/>
    <property type="match status" value="1"/>
</dbReference>
<dbReference type="InParanoid" id="G1KH73"/>
<evidence type="ECO:0000256" key="11">
    <source>
        <dbReference type="SAM" id="MobiDB-lite"/>
    </source>
</evidence>
<dbReference type="STRING" id="28377.ENSACAP00000007765"/>
<dbReference type="Gene3D" id="1.20.5.110">
    <property type="match status" value="1"/>
</dbReference>
<comment type="subunit">
    <text evidence="9">Interacts with the SNARE proteins SNAP-23 and VAMP.</text>
</comment>
<reference evidence="13" key="2">
    <citation type="submission" date="2025-08" db="UniProtKB">
        <authorList>
            <consortium name="Ensembl"/>
        </authorList>
    </citation>
    <scope>IDENTIFICATION</scope>
</reference>
<dbReference type="InterPro" id="IPR010989">
    <property type="entry name" value="SNARE"/>
</dbReference>
<evidence type="ECO:0000256" key="1">
    <source>
        <dbReference type="ARBA" id="ARBA00004150"/>
    </source>
</evidence>
<dbReference type="FunCoup" id="G1KH73">
    <property type="interactions" value="72"/>
</dbReference>
<dbReference type="InterPro" id="IPR006011">
    <property type="entry name" value="Syntaxin_N"/>
</dbReference>
<dbReference type="SMART" id="SM00503">
    <property type="entry name" value="SynN"/>
    <property type="match status" value="1"/>
</dbReference>
<dbReference type="CTD" id="8676"/>
<name>G1KH73_ANOCA</name>
<dbReference type="SMART" id="SM00397">
    <property type="entry name" value="t_SNARE"/>
    <property type="match status" value="1"/>
</dbReference>
<dbReference type="PANTHER" id="PTHR19957">
    <property type="entry name" value="SYNTAXIN"/>
    <property type="match status" value="1"/>
</dbReference>
<evidence type="ECO:0000259" key="12">
    <source>
        <dbReference type="PROSITE" id="PS50192"/>
    </source>
</evidence>
<keyword evidence="3" id="KW-0813">Transport</keyword>
<comment type="similarity">
    <text evidence="2">Belongs to the syntaxin family.</text>
</comment>
<dbReference type="PANTHER" id="PTHR19957:SF30">
    <property type="entry name" value="SYNTAXIN-11"/>
    <property type="match status" value="1"/>
</dbReference>
<evidence type="ECO:0000256" key="8">
    <source>
        <dbReference type="ARBA" id="ARBA00053290"/>
    </source>
</evidence>
<evidence type="ECO:0000256" key="2">
    <source>
        <dbReference type="ARBA" id="ARBA00009063"/>
    </source>
</evidence>
<dbReference type="GO" id="GO:0031629">
    <property type="term" value="P:synaptic vesicle fusion to presynaptic active zone membrane"/>
    <property type="evidence" value="ECO:0000318"/>
    <property type="project" value="GO_Central"/>
</dbReference>
<dbReference type="OrthoDB" id="10255013at2759"/>
<dbReference type="AlphaFoldDB" id="G1KH73"/>
<dbReference type="GO" id="GO:0006886">
    <property type="term" value="P:intracellular protein transport"/>
    <property type="evidence" value="ECO:0000318"/>
    <property type="project" value="GO_Central"/>
</dbReference>
<dbReference type="Pfam" id="PF00804">
    <property type="entry name" value="Syntaxin"/>
    <property type="match status" value="1"/>
</dbReference>